<evidence type="ECO:0000259" key="2">
    <source>
        <dbReference type="Pfam" id="PF14420"/>
    </source>
</evidence>
<evidence type="ECO:0000256" key="1">
    <source>
        <dbReference type="SAM" id="MobiDB-lite"/>
    </source>
</evidence>
<reference evidence="3" key="1">
    <citation type="submission" date="2023-06" db="EMBL/GenBank/DDBJ databases">
        <authorList>
            <person name="Noh H."/>
        </authorList>
    </citation>
    <scope>NUCLEOTIDE SEQUENCE</scope>
    <source>
        <strain evidence="3">DUCC20226</strain>
    </source>
</reference>
<feature type="compositionally biased region" description="Polar residues" evidence="1">
    <location>
        <begin position="430"/>
        <end position="440"/>
    </location>
</feature>
<feature type="domain" description="Clr5" evidence="2">
    <location>
        <begin position="4"/>
        <end position="41"/>
    </location>
</feature>
<dbReference type="PANTHER" id="PTHR38788:SF3">
    <property type="entry name" value="CLR5 DOMAIN-CONTAINING PROTEIN"/>
    <property type="match status" value="1"/>
</dbReference>
<organism evidence="3 4">
    <name type="scientific">Phomopsis amygdali</name>
    <name type="common">Fusicoccum amygdali</name>
    <dbReference type="NCBI Taxonomy" id="1214568"/>
    <lineage>
        <taxon>Eukaryota</taxon>
        <taxon>Fungi</taxon>
        <taxon>Dikarya</taxon>
        <taxon>Ascomycota</taxon>
        <taxon>Pezizomycotina</taxon>
        <taxon>Sordariomycetes</taxon>
        <taxon>Sordariomycetidae</taxon>
        <taxon>Diaporthales</taxon>
        <taxon>Diaporthaceae</taxon>
        <taxon>Diaporthe</taxon>
    </lineage>
</organism>
<evidence type="ECO:0000313" key="3">
    <source>
        <dbReference type="EMBL" id="KAK2611754.1"/>
    </source>
</evidence>
<dbReference type="AlphaFoldDB" id="A0AAD9W6K0"/>
<dbReference type="Pfam" id="PF14420">
    <property type="entry name" value="Clr5"/>
    <property type="match status" value="1"/>
</dbReference>
<proteinExistence type="predicted"/>
<gene>
    <name evidence="3" type="ORF">N8I77_005078</name>
</gene>
<evidence type="ECO:0000313" key="4">
    <source>
        <dbReference type="Proteomes" id="UP001265746"/>
    </source>
</evidence>
<dbReference type="Proteomes" id="UP001265746">
    <property type="component" value="Unassembled WGS sequence"/>
</dbReference>
<name>A0AAD9W6K0_PHOAM</name>
<dbReference type="InterPro" id="IPR025676">
    <property type="entry name" value="Clr5_dom"/>
</dbReference>
<feature type="region of interest" description="Disordered" evidence="1">
    <location>
        <begin position="420"/>
        <end position="440"/>
    </location>
</feature>
<dbReference type="PANTHER" id="PTHR38788">
    <property type="entry name" value="CLR5 DOMAIN-CONTAINING PROTEIN"/>
    <property type="match status" value="1"/>
</dbReference>
<protein>
    <recommendedName>
        <fullName evidence="2">Clr5 domain-containing protein</fullName>
    </recommendedName>
</protein>
<comment type="caution">
    <text evidence="3">The sequence shown here is derived from an EMBL/GenBank/DDBJ whole genome shotgun (WGS) entry which is preliminary data.</text>
</comment>
<accession>A0AAD9W6K0</accession>
<dbReference type="EMBL" id="JAUJFL010000002">
    <property type="protein sequence ID" value="KAK2611754.1"/>
    <property type="molecule type" value="Genomic_DNA"/>
</dbReference>
<keyword evidence="4" id="KW-1185">Reference proteome</keyword>
<sequence length="589" mass="66099">MSSLYRIKRLKDVIVVMENQYQFFATERMYKARFKEWGLKKNVTTTEVHKLMEKVEEERQRRRNLPASGARAANERVVLDVGEDLDVKRIQKYMKRKPVGLGKLRPASRKSLEVLKALSIDSGKGASGGGRVSIPVVKLEQQTQQKKPDLPPRNFVPWCSPGAEVPDEIFRLLQSFIDNHFDCPYPLTPTPSATPTPLTCHRWQPESKNHSNLVDVASAPFWEASSQDEIMLDFVLKIRVAHILLDDGLTSEGMQAINTCLDSVAFCIQEAQNTSPMDTRPATSVILWALSAALDIISDFENIKQLIMHMLFQRIAASCAGYQPTMAKLANQISQIEVYGQVVMLRHARYSISRALFAGHTECQPAFETYARTVDISESLLSPGDKFQALCTLAKDSTVHAWPLLDAWMETRIALSVSDASSPDRESFGSHGTSMSPSRYTRGNNKVAAVLGLMAGNIEWHRAVGNWKLVQQVERRYESIAQTARGYIGEAARGSGEELEFPKPPSQVARALTLMEPSMSRMALPEVTFKMSHQMGEIPDWGQQQQQQQVQVAPRYESLSDSGWIAAETSRWQVDASFGSDYRMYSNAY</sequence>